<keyword evidence="5 9" id="KW-0132">Cell division</keyword>
<evidence type="ECO:0000313" key="13">
    <source>
        <dbReference type="EMBL" id="PAT10430.1"/>
    </source>
</evidence>
<dbReference type="Proteomes" id="UP000218041">
    <property type="component" value="Unassembled WGS sequence"/>
</dbReference>
<keyword evidence="4 9" id="KW-0436">Ligase</keyword>
<feature type="domain" description="Mur ligase central" evidence="12">
    <location>
        <begin position="123"/>
        <end position="253"/>
    </location>
</feature>
<evidence type="ECO:0000256" key="3">
    <source>
        <dbReference type="ARBA" id="ARBA00022490"/>
    </source>
</evidence>
<evidence type="ECO:0000256" key="6">
    <source>
        <dbReference type="ARBA" id="ARBA00022741"/>
    </source>
</evidence>
<feature type="binding site" evidence="9">
    <location>
        <begin position="125"/>
        <end position="131"/>
    </location>
    <ligand>
        <name>ATP</name>
        <dbReference type="ChEBI" id="CHEBI:30616"/>
    </ligand>
</feature>
<dbReference type="GO" id="GO:0008764">
    <property type="term" value="F:UDP-N-acetylmuramoylalanine-D-glutamate ligase activity"/>
    <property type="evidence" value="ECO:0007669"/>
    <property type="project" value="UniProtKB-UniRule"/>
</dbReference>
<evidence type="ECO:0000256" key="4">
    <source>
        <dbReference type="ARBA" id="ARBA00022598"/>
    </source>
</evidence>
<dbReference type="HAMAP" id="MF_00639">
    <property type="entry name" value="MurD"/>
    <property type="match status" value="1"/>
</dbReference>
<organism evidence="13 14">
    <name type="scientific">Corynebacterium hadale</name>
    <dbReference type="NCBI Taxonomy" id="2026255"/>
    <lineage>
        <taxon>Bacteria</taxon>
        <taxon>Bacillati</taxon>
        <taxon>Actinomycetota</taxon>
        <taxon>Actinomycetes</taxon>
        <taxon>Mycobacteriales</taxon>
        <taxon>Corynebacteriaceae</taxon>
        <taxon>Corynebacterium</taxon>
    </lineage>
</organism>
<dbReference type="SUPFAM" id="SSF53623">
    <property type="entry name" value="MurD-like peptide ligases, catalytic domain"/>
    <property type="match status" value="1"/>
</dbReference>
<dbReference type="Pfam" id="PF21799">
    <property type="entry name" value="MurD-like_N"/>
    <property type="match status" value="1"/>
</dbReference>
<dbReference type="SUPFAM" id="SSF51984">
    <property type="entry name" value="MurCD N-terminal domain"/>
    <property type="match status" value="1"/>
</dbReference>
<comment type="similarity">
    <text evidence="9">Belongs to the MurCDEF family.</text>
</comment>
<dbReference type="Pfam" id="PF08245">
    <property type="entry name" value="Mur_ligase_M"/>
    <property type="match status" value="1"/>
</dbReference>
<dbReference type="SUPFAM" id="SSF53244">
    <property type="entry name" value="MurD-like peptide ligases, peptide-binding domain"/>
    <property type="match status" value="1"/>
</dbReference>
<feature type="domain" description="Mur ligase C-terminal" evidence="11">
    <location>
        <begin position="325"/>
        <end position="444"/>
    </location>
</feature>
<comment type="pathway">
    <text evidence="2 9 10">Cell wall biogenesis; peptidoglycan biosynthesis.</text>
</comment>
<dbReference type="GO" id="GO:0005524">
    <property type="term" value="F:ATP binding"/>
    <property type="evidence" value="ECO:0007669"/>
    <property type="project" value="UniProtKB-UniRule"/>
</dbReference>
<dbReference type="PRINTS" id="PR00420">
    <property type="entry name" value="RNGMNOXGNASE"/>
</dbReference>
<dbReference type="NCBIfam" id="TIGR01087">
    <property type="entry name" value="murD"/>
    <property type="match status" value="1"/>
</dbReference>
<dbReference type="GO" id="GO:0051301">
    <property type="term" value="P:cell division"/>
    <property type="evidence" value="ECO:0007669"/>
    <property type="project" value="UniProtKB-KW"/>
</dbReference>
<keyword evidence="3 9" id="KW-0963">Cytoplasm</keyword>
<evidence type="ECO:0000256" key="8">
    <source>
        <dbReference type="ARBA" id="ARBA00023306"/>
    </source>
</evidence>
<comment type="subcellular location">
    <subcellularLocation>
        <location evidence="1 9 10">Cytoplasm</location>
    </subcellularLocation>
</comment>
<evidence type="ECO:0000256" key="9">
    <source>
        <dbReference type="HAMAP-Rule" id="MF_00639"/>
    </source>
</evidence>
<keyword evidence="6 9" id="KW-0547">Nucleotide-binding</keyword>
<evidence type="ECO:0000259" key="11">
    <source>
        <dbReference type="Pfam" id="PF02875"/>
    </source>
</evidence>
<dbReference type="Gene3D" id="3.40.50.720">
    <property type="entry name" value="NAD(P)-binding Rossmann-like Domain"/>
    <property type="match status" value="1"/>
</dbReference>
<dbReference type="GO" id="GO:0008360">
    <property type="term" value="P:regulation of cell shape"/>
    <property type="evidence" value="ECO:0007669"/>
    <property type="project" value="UniProtKB-KW"/>
</dbReference>
<evidence type="ECO:0000256" key="1">
    <source>
        <dbReference type="ARBA" id="ARBA00004496"/>
    </source>
</evidence>
<sequence length="469" mass="48198">MTSQTQGHMLIDAPVLVAGAGVSGLGAARMLSALGVEYTVADDSASGRDAVRDATGAPVITTAEAAERFADFATVVTSPGWRPDTPLLVQAAQAGLEVIGDVELCFRLDRAGAFGAPREWLVVTGTNGKTTTTGMLASIMAQCGNDTGKRAQACGNIGVAVADALLAEERVDVLVAELSSFQLHWSSQLVPDAGVLLNLADDHLDWHGSFANYASDKAKVLRAPSAVAGADEPEVTKLVAATGRDDVIGFTLRAPEPGQVGVEGGRLVSRWKGDDPVDLASATRIQPPGAAGVLDAAAAAAVALTQGATPAHIQDGLDAYRVADHRGAVVHSGGGVDWVDNSKATNPHAAHSALAGAGTVVWVAGGQLKGASVDELIHEHSAQFRAVALMGTDREILRDALKRLAPQVPIFVTESTDPAEAMDNVVEFAASVAQPGDSVLLAPAAASLDMYSGMSARGDEFRAAAMRHC</sequence>
<dbReference type="InterPro" id="IPR036565">
    <property type="entry name" value="Mur-like_cat_sf"/>
</dbReference>
<dbReference type="InterPro" id="IPR005762">
    <property type="entry name" value="MurD"/>
</dbReference>
<reference evidence="13 14" key="1">
    <citation type="submission" date="2017-08" db="EMBL/GenBank/DDBJ databases">
        <title>Whole genome sequences of 6 clinical strains closest to Corynebacterium imitans.</title>
        <authorList>
            <person name="Bernier A.-M."/>
            <person name="Burdz T."/>
            <person name="Bernard K."/>
        </authorList>
    </citation>
    <scope>NUCLEOTIDE SEQUENCE [LARGE SCALE GENOMIC DNA]</scope>
    <source>
        <strain evidence="13 14">NML92-0415</strain>
    </source>
</reference>
<keyword evidence="8 9" id="KW-0131">Cell cycle</keyword>
<dbReference type="InterPro" id="IPR004101">
    <property type="entry name" value="Mur_ligase_C"/>
</dbReference>
<evidence type="ECO:0000256" key="5">
    <source>
        <dbReference type="ARBA" id="ARBA00022618"/>
    </source>
</evidence>
<evidence type="ECO:0000259" key="12">
    <source>
        <dbReference type="Pfam" id="PF08245"/>
    </source>
</evidence>
<dbReference type="EC" id="6.3.2.9" evidence="9 10"/>
<evidence type="ECO:0000313" key="14">
    <source>
        <dbReference type="Proteomes" id="UP000218041"/>
    </source>
</evidence>
<dbReference type="Gene3D" id="3.40.1190.10">
    <property type="entry name" value="Mur-like, catalytic domain"/>
    <property type="match status" value="1"/>
</dbReference>
<keyword evidence="9 10" id="KW-0133">Cell shape</keyword>
<dbReference type="PANTHER" id="PTHR43692">
    <property type="entry name" value="UDP-N-ACETYLMURAMOYLALANINE--D-GLUTAMATE LIGASE"/>
    <property type="match status" value="1"/>
</dbReference>
<dbReference type="EMBL" id="NSGP01000007">
    <property type="protein sequence ID" value="PAT10430.1"/>
    <property type="molecule type" value="Genomic_DNA"/>
</dbReference>
<proteinExistence type="inferred from homology"/>
<dbReference type="GO" id="GO:0009252">
    <property type="term" value="P:peptidoglycan biosynthetic process"/>
    <property type="evidence" value="ECO:0007669"/>
    <property type="project" value="UniProtKB-UniRule"/>
</dbReference>
<protein>
    <recommendedName>
        <fullName evidence="9 10">UDP-N-acetylmuramoylalanine--D-glutamate ligase</fullName>
        <ecNumber evidence="9 10">6.3.2.9</ecNumber>
    </recommendedName>
    <alternativeName>
        <fullName evidence="9">D-glutamic acid-adding enzyme</fullName>
    </alternativeName>
    <alternativeName>
        <fullName evidence="9">UDP-N-acetylmuramoyl-L-alanyl-D-glutamate synthetase</fullName>
    </alternativeName>
</protein>
<dbReference type="AlphaFoldDB" id="A0AB36RLC3"/>
<name>A0AB36RLC3_9CORY</name>
<keyword evidence="9 10" id="KW-0961">Cell wall biogenesis/degradation</keyword>
<gene>
    <name evidence="9" type="primary">murD</name>
    <name evidence="13" type="ORF">CKJ80_06400</name>
</gene>
<dbReference type="PROSITE" id="PS01011">
    <property type="entry name" value="FOLYLPOLYGLU_SYNT_1"/>
    <property type="match status" value="1"/>
</dbReference>
<accession>A0AB36RLC3</accession>
<dbReference type="RefSeq" id="WP_095555141.1">
    <property type="nucleotide sequence ID" value="NZ_NSGP01000007.1"/>
</dbReference>
<dbReference type="InterPro" id="IPR036615">
    <property type="entry name" value="Mur_ligase_C_dom_sf"/>
</dbReference>
<dbReference type="GO" id="GO:0005737">
    <property type="term" value="C:cytoplasm"/>
    <property type="evidence" value="ECO:0007669"/>
    <property type="project" value="UniProtKB-SubCell"/>
</dbReference>
<dbReference type="Pfam" id="PF02875">
    <property type="entry name" value="Mur_ligase_C"/>
    <property type="match status" value="1"/>
</dbReference>
<evidence type="ECO:0000256" key="10">
    <source>
        <dbReference type="RuleBase" id="RU003664"/>
    </source>
</evidence>
<keyword evidence="7 9" id="KW-0067">ATP-binding</keyword>
<comment type="caution">
    <text evidence="13">The sequence shown here is derived from an EMBL/GenBank/DDBJ whole genome shotgun (WGS) entry which is preliminary data.</text>
</comment>
<dbReference type="PANTHER" id="PTHR43692:SF1">
    <property type="entry name" value="UDP-N-ACETYLMURAMOYLALANINE--D-GLUTAMATE LIGASE"/>
    <property type="match status" value="1"/>
</dbReference>
<keyword evidence="9 10" id="KW-0573">Peptidoglycan synthesis</keyword>
<comment type="catalytic activity">
    <reaction evidence="9 10">
        <text>UDP-N-acetyl-alpha-D-muramoyl-L-alanine + D-glutamate + ATP = UDP-N-acetyl-alpha-D-muramoyl-L-alanyl-D-glutamate + ADP + phosphate + H(+)</text>
        <dbReference type="Rhea" id="RHEA:16429"/>
        <dbReference type="ChEBI" id="CHEBI:15378"/>
        <dbReference type="ChEBI" id="CHEBI:29986"/>
        <dbReference type="ChEBI" id="CHEBI:30616"/>
        <dbReference type="ChEBI" id="CHEBI:43474"/>
        <dbReference type="ChEBI" id="CHEBI:83898"/>
        <dbReference type="ChEBI" id="CHEBI:83900"/>
        <dbReference type="ChEBI" id="CHEBI:456216"/>
        <dbReference type="EC" id="6.3.2.9"/>
    </reaction>
</comment>
<comment type="function">
    <text evidence="9 10">Cell wall formation. Catalyzes the addition of glutamate to the nucleotide precursor UDP-N-acetylmuramoyl-L-alanine (UMA).</text>
</comment>
<evidence type="ECO:0000256" key="7">
    <source>
        <dbReference type="ARBA" id="ARBA00022840"/>
    </source>
</evidence>
<dbReference type="Gene3D" id="3.90.190.20">
    <property type="entry name" value="Mur ligase, C-terminal domain"/>
    <property type="match status" value="1"/>
</dbReference>
<dbReference type="InterPro" id="IPR018109">
    <property type="entry name" value="Folylpolyglutamate_synth_CS"/>
</dbReference>
<dbReference type="GO" id="GO:0071555">
    <property type="term" value="P:cell wall organization"/>
    <property type="evidence" value="ECO:0007669"/>
    <property type="project" value="UniProtKB-KW"/>
</dbReference>
<dbReference type="InterPro" id="IPR013221">
    <property type="entry name" value="Mur_ligase_cen"/>
</dbReference>
<dbReference type="GO" id="GO:0004326">
    <property type="term" value="F:tetrahydrofolylpolyglutamate synthase activity"/>
    <property type="evidence" value="ECO:0007669"/>
    <property type="project" value="InterPro"/>
</dbReference>
<evidence type="ECO:0000256" key="2">
    <source>
        <dbReference type="ARBA" id="ARBA00004752"/>
    </source>
</evidence>